<evidence type="ECO:0000313" key="12">
    <source>
        <dbReference type="Proteomes" id="UP000183649"/>
    </source>
</evidence>
<keyword evidence="6" id="KW-0479">Metal-binding</keyword>
<keyword evidence="7" id="KW-0547">Nucleotide-binding</keyword>
<dbReference type="GO" id="GO:0046872">
    <property type="term" value="F:metal ion binding"/>
    <property type="evidence" value="ECO:0007669"/>
    <property type="project" value="UniProtKB-KW"/>
</dbReference>
<evidence type="ECO:0000256" key="5">
    <source>
        <dbReference type="ARBA" id="ARBA00022694"/>
    </source>
</evidence>
<evidence type="ECO:0000256" key="1">
    <source>
        <dbReference type="ARBA" id="ARBA00004496"/>
    </source>
</evidence>
<evidence type="ECO:0000256" key="3">
    <source>
        <dbReference type="ARBA" id="ARBA00019010"/>
    </source>
</evidence>
<comment type="similarity">
    <text evidence="2">Belongs to the TsaE family.</text>
</comment>
<comment type="subcellular location">
    <subcellularLocation>
        <location evidence="1">Cytoplasm</location>
    </subcellularLocation>
</comment>
<dbReference type="NCBIfam" id="TIGR00150">
    <property type="entry name" value="T6A_YjeE"/>
    <property type="match status" value="1"/>
</dbReference>
<dbReference type="OrthoDB" id="9800307at2"/>
<dbReference type="InterPro" id="IPR027417">
    <property type="entry name" value="P-loop_NTPase"/>
</dbReference>
<dbReference type="STRING" id="339866.GCA_001418255_02637"/>
<evidence type="ECO:0000256" key="6">
    <source>
        <dbReference type="ARBA" id="ARBA00022723"/>
    </source>
</evidence>
<reference evidence="12" key="1">
    <citation type="submission" date="2015-08" db="EMBL/GenBank/DDBJ databases">
        <authorList>
            <person name="Varghese N."/>
        </authorList>
    </citation>
    <scope>NUCLEOTIDE SEQUENCE [LARGE SCALE GENOMIC DNA]</scope>
    <source>
        <strain evidence="12">DSM 18181</strain>
    </source>
</reference>
<dbReference type="PANTHER" id="PTHR33540:SF2">
    <property type="entry name" value="TRNA THREONYLCARBAMOYLADENOSINE BIOSYNTHESIS PROTEIN TSAE"/>
    <property type="match status" value="1"/>
</dbReference>
<gene>
    <name evidence="11" type="ORF">Ga0061069_11077</name>
</gene>
<keyword evidence="8" id="KW-0067">ATP-binding</keyword>
<dbReference type="RefSeq" id="WP_055451474.1">
    <property type="nucleotide sequence ID" value="NZ_CYHF01000010.1"/>
</dbReference>
<keyword evidence="12" id="KW-1185">Reference proteome</keyword>
<dbReference type="GO" id="GO:0002949">
    <property type="term" value="P:tRNA threonylcarbamoyladenosine modification"/>
    <property type="evidence" value="ECO:0007669"/>
    <property type="project" value="InterPro"/>
</dbReference>
<dbReference type="InterPro" id="IPR003442">
    <property type="entry name" value="T6A_TsaE"/>
</dbReference>
<dbReference type="Pfam" id="PF02367">
    <property type="entry name" value="TsaE"/>
    <property type="match status" value="1"/>
</dbReference>
<accession>A0A0K6I9P6</accession>
<keyword evidence="4" id="KW-0963">Cytoplasm</keyword>
<keyword evidence="9" id="KW-0460">Magnesium</keyword>
<evidence type="ECO:0000256" key="4">
    <source>
        <dbReference type="ARBA" id="ARBA00022490"/>
    </source>
</evidence>
<dbReference type="AlphaFoldDB" id="A0A0K6I9P6"/>
<keyword evidence="5" id="KW-0819">tRNA processing</keyword>
<dbReference type="Proteomes" id="UP000183649">
    <property type="component" value="Unassembled WGS sequence"/>
</dbReference>
<evidence type="ECO:0000313" key="11">
    <source>
        <dbReference type="EMBL" id="CUA99738.1"/>
    </source>
</evidence>
<dbReference type="GO" id="GO:0005737">
    <property type="term" value="C:cytoplasm"/>
    <property type="evidence" value="ECO:0007669"/>
    <property type="project" value="UniProtKB-SubCell"/>
</dbReference>
<dbReference type="EMBL" id="CYHF01000010">
    <property type="protein sequence ID" value="CUA99738.1"/>
    <property type="molecule type" value="Genomic_DNA"/>
</dbReference>
<evidence type="ECO:0000256" key="10">
    <source>
        <dbReference type="ARBA" id="ARBA00032441"/>
    </source>
</evidence>
<dbReference type="PANTHER" id="PTHR33540">
    <property type="entry name" value="TRNA THREONYLCARBAMOYLADENOSINE BIOSYNTHESIS PROTEIN TSAE"/>
    <property type="match status" value="1"/>
</dbReference>
<evidence type="ECO:0000256" key="8">
    <source>
        <dbReference type="ARBA" id="ARBA00022840"/>
    </source>
</evidence>
<organism evidence="11 12">
    <name type="scientific">Thiomonas bhubaneswarensis</name>
    <dbReference type="NCBI Taxonomy" id="339866"/>
    <lineage>
        <taxon>Bacteria</taxon>
        <taxon>Pseudomonadati</taxon>
        <taxon>Pseudomonadota</taxon>
        <taxon>Betaproteobacteria</taxon>
        <taxon>Burkholderiales</taxon>
        <taxon>Thiomonas</taxon>
    </lineage>
</organism>
<dbReference type="Gene3D" id="3.40.50.300">
    <property type="entry name" value="P-loop containing nucleotide triphosphate hydrolases"/>
    <property type="match status" value="1"/>
</dbReference>
<evidence type="ECO:0000256" key="9">
    <source>
        <dbReference type="ARBA" id="ARBA00022842"/>
    </source>
</evidence>
<proteinExistence type="inferred from homology"/>
<dbReference type="GO" id="GO:0005524">
    <property type="term" value="F:ATP binding"/>
    <property type="evidence" value="ECO:0007669"/>
    <property type="project" value="UniProtKB-KW"/>
</dbReference>
<evidence type="ECO:0000256" key="7">
    <source>
        <dbReference type="ARBA" id="ARBA00022741"/>
    </source>
</evidence>
<dbReference type="SUPFAM" id="SSF52540">
    <property type="entry name" value="P-loop containing nucleoside triphosphate hydrolases"/>
    <property type="match status" value="1"/>
</dbReference>
<sequence>MPSVALTLRLADEHDTETLASALALAWMQHPEPRLLITLDGDLGAGKTTFARAFLRALGVQGRIKSPSFSLLEEYKLDIPDLQLKGTLQTSAYHIDLYRFSDPHEWDDSGLRDVVGGAGVSMIEWPQRAQGLLPLADLSVHLEPDGEQRRCTVRAWTEQGQRLARALPEGLKSG</sequence>
<evidence type="ECO:0000256" key="2">
    <source>
        <dbReference type="ARBA" id="ARBA00007599"/>
    </source>
</evidence>
<protein>
    <recommendedName>
        <fullName evidence="3">tRNA threonylcarbamoyladenosine biosynthesis protein TsaE</fullName>
    </recommendedName>
    <alternativeName>
        <fullName evidence="10">t(6)A37 threonylcarbamoyladenosine biosynthesis protein TsaE</fullName>
    </alternativeName>
</protein>
<name>A0A0K6I9P6_9BURK</name>